<keyword evidence="1 4" id="KW-0808">Transferase</keyword>
<organism evidence="4">
    <name type="scientific">Fundidesulfovibrio putealis</name>
    <dbReference type="NCBI Taxonomy" id="270496"/>
    <lineage>
        <taxon>Bacteria</taxon>
        <taxon>Pseudomonadati</taxon>
        <taxon>Thermodesulfobacteriota</taxon>
        <taxon>Desulfovibrionia</taxon>
        <taxon>Desulfovibrionales</taxon>
        <taxon>Desulfovibrionaceae</taxon>
        <taxon>Fundidesulfovibrio</taxon>
    </lineage>
</organism>
<dbReference type="EMBL" id="DSRP01000362">
    <property type="protein sequence ID" value="HGG92344.1"/>
    <property type="molecule type" value="Genomic_DNA"/>
</dbReference>
<dbReference type="SUPFAM" id="SSF52374">
    <property type="entry name" value="Nucleotidylyl transferase"/>
    <property type="match status" value="1"/>
</dbReference>
<evidence type="ECO:0000256" key="2">
    <source>
        <dbReference type="ARBA" id="ARBA00022695"/>
    </source>
</evidence>
<reference evidence="4" key="1">
    <citation type="journal article" date="2020" name="mSystems">
        <title>Genome- and Community-Level Interaction Insights into Carbon Utilization and Element Cycling Functions of Hydrothermarchaeota in Hydrothermal Sediment.</title>
        <authorList>
            <person name="Zhou Z."/>
            <person name="Liu Y."/>
            <person name="Xu W."/>
            <person name="Pan J."/>
            <person name="Luo Z.H."/>
            <person name="Li M."/>
        </authorList>
    </citation>
    <scope>NUCLEOTIDE SEQUENCE [LARGE SCALE GENOMIC DNA]</scope>
    <source>
        <strain evidence="4">SpSt-413</strain>
    </source>
</reference>
<dbReference type="Pfam" id="PF01467">
    <property type="entry name" value="CTP_transf_like"/>
    <property type="match status" value="1"/>
</dbReference>
<proteinExistence type="predicted"/>
<dbReference type="InterPro" id="IPR050385">
    <property type="entry name" value="Archaeal_FAD_synthase"/>
</dbReference>
<dbReference type="InterPro" id="IPR004821">
    <property type="entry name" value="Cyt_trans-like"/>
</dbReference>
<feature type="domain" description="Cytidyltransferase-like" evidence="3">
    <location>
        <begin position="40"/>
        <end position="165"/>
    </location>
</feature>
<keyword evidence="2 4" id="KW-0548">Nucleotidyltransferase</keyword>
<accession>A0A7C4EHN9</accession>
<dbReference type="PANTHER" id="PTHR43793">
    <property type="entry name" value="FAD SYNTHASE"/>
    <property type="match status" value="1"/>
</dbReference>
<evidence type="ECO:0000256" key="1">
    <source>
        <dbReference type="ARBA" id="ARBA00022679"/>
    </source>
</evidence>
<dbReference type="AlphaFoldDB" id="A0A7C4EHN9"/>
<gene>
    <name evidence="4" type="ORF">ENR59_05255</name>
</gene>
<comment type="caution">
    <text evidence="4">The sequence shown here is derived from an EMBL/GenBank/DDBJ whole genome shotgun (WGS) entry which is preliminary data.</text>
</comment>
<name>A0A7C4EHN9_9BACT</name>
<protein>
    <submittedName>
        <fullName evidence="4">D-glycero-beta-D-manno-heptose 1-phosphate adenylyltransferase</fullName>
    </submittedName>
</protein>
<dbReference type="InterPro" id="IPR014729">
    <property type="entry name" value="Rossmann-like_a/b/a_fold"/>
</dbReference>
<dbReference type="GO" id="GO:0016779">
    <property type="term" value="F:nucleotidyltransferase activity"/>
    <property type="evidence" value="ECO:0007669"/>
    <property type="project" value="UniProtKB-KW"/>
</dbReference>
<dbReference type="Gene3D" id="3.40.50.620">
    <property type="entry name" value="HUPs"/>
    <property type="match status" value="1"/>
</dbReference>
<evidence type="ECO:0000259" key="3">
    <source>
        <dbReference type="Pfam" id="PF01467"/>
    </source>
</evidence>
<dbReference type="PANTHER" id="PTHR43793:SF2">
    <property type="entry name" value="BIFUNCTIONAL PROTEIN HLDE"/>
    <property type="match status" value="1"/>
</dbReference>
<sequence length="187" mass="19355">MSADAGPTPAGSGGTATKVVVRDALAERLAPLRAAGGIVFTNGCFDILHPGHVDLLERARALGNVLVVGLNTDASVRGLKGPCRPVTPFADRARVLAGLACVDFVTGFAEPTPLELIRAVAPDVLVKGGDWPVEAIVGRRDVQARGGRVLSLPLLPGYSTTALIARILSGSGATWPLPALDAHFRRV</sequence>
<evidence type="ECO:0000313" key="4">
    <source>
        <dbReference type="EMBL" id="HGG92344.1"/>
    </source>
</evidence>
<dbReference type="NCBIfam" id="TIGR00125">
    <property type="entry name" value="cyt_tran_rel"/>
    <property type="match status" value="1"/>
</dbReference>